<dbReference type="EMBL" id="LAZR01048578">
    <property type="protein sequence ID" value="KKK91607.1"/>
    <property type="molecule type" value="Genomic_DNA"/>
</dbReference>
<dbReference type="AlphaFoldDB" id="A0A0F8ZCT7"/>
<comment type="caution">
    <text evidence="1">The sequence shown here is derived from an EMBL/GenBank/DDBJ whole genome shotgun (WGS) entry which is preliminary data.</text>
</comment>
<organism evidence="1">
    <name type="scientific">marine sediment metagenome</name>
    <dbReference type="NCBI Taxonomy" id="412755"/>
    <lineage>
        <taxon>unclassified sequences</taxon>
        <taxon>metagenomes</taxon>
        <taxon>ecological metagenomes</taxon>
    </lineage>
</organism>
<protein>
    <submittedName>
        <fullName evidence="1">Uncharacterized protein</fullName>
    </submittedName>
</protein>
<proteinExistence type="predicted"/>
<sequence>MRYIVESVTLDKDHLMNPGKIVYKIFDTIKHEFGLSYYMNIDRALEIAKEKNNAIFK</sequence>
<evidence type="ECO:0000313" key="1">
    <source>
        <dbReference type="EMBL" id="KKK91607.1"/>
    </source>
</evidence>
<gene>
    <name evidence="1" type="ORF">LCGC14_2711240</name>
</gene>
<accession>A0A0F8ZCT7</accession>
<name>A0A0F8ZCT7_9ZZZZ</name>
<reference evidence="1" key="1">
    <citation type="journal article" date="2015" name="Nature">
        <title>Complex archaea that bridge the gap between prokaryotes and eukaryotes.</title>
        <authorList>
            <person name="Spang A."/>
            <person name="Saw J.H."/>
            <person name="Jorgensen S.L."/>
            <person name="Zaremba-Niedzwiedzka K."/>
            <person name="Martijn J."/>
            <person name="Lind A.E."/>
            <person name="van Eijk R."/>
            <person name="Schleper C."/>
            <person name="Guy L."/>
            <person name="Ettema T.J."/>
        </authorList>
    </citation>
    <scope>NUCLEOTIDE SEQUENCE</scope>
</reference>